<feature type="transmembrane region" description="Helical" evidence="1">
    <location>
        <begin position="12"/>
        <end position="31"/>
    </location>
</feature>
<dbReference type="EMBL" id="NSKE01000003">
    <property type="protein sequence ID" value="PAU94757.1"/>
    <property type="molecule type" value="Genomic_DNA"/>
</dbReference>
<comment type="caution">
    <text evidence="2">The sequence shown here is derived from an EMBL/GenBank/DDBJ whole genome shotgun (WGS) entry which is preliminary data.</text>
</comment>
<accession>A0A2A2GCZ3</accession>
<name>A0A2A2GCZ3_9BACT</name>
<keyword evidence="1" id="KW-0472">Membrane</keyword>
<sequence length="80" mass="8583">MMAGVMQESGFLLGSGAVLALVITVLLMLIFEASHPPAYATTLIVSLGILPGWLQAAFIMIAVSMMYLSYRLYSKLISVS</sequence>
<evidence type="ECO:0000313" key="3">
    <source>
        <dbReference type="Proteomes" id="UP000218831"/>
    </source>
</evidence>
<keyword evidence="1" id="KW-0812">Transmembrane</keyword>
<evidence type="ECO:0000313" key="2">
    <source>
        <dbReference type="EMBL" id="PAU94757.1"/>
    </source>
</evidence>
<evidence type="ECO:0000256" key="1">
    <source>
        <dbReference type="SAM" id="Phobius"/>
    </source>
</evidence>
<protein>
    <recommendedName>
        <fullName evidence="4">HPP family protein</fullName>
    </recommendedName>
</protein>
<keyword evidence="3" id="KW-1185">Reference proteome</keyword>
<organism evidence="2 3">
    <name type="scientific">Fodinibius salipaludis</name>
    <dbReference type="NCBI Taxonomy" id="2032627"/>
    <lineage>
        <taxon>Bacteria</taxon>
        <taxon>Pseudomonadati</taxon>
        <taxon>Balneolota</taxon>
        <taxon>Balneolia</taxon>
        <taxon>Balneolales</taxon>
        <taxon>Balneolaceae</taxon>
        <taxon>Fodinibius</taxon>
    </lineage>
</organism>
<dbReference type="AlphaFoldDB" id="A0A2A2GCZ3"/>
<feature type="transmembrane region" description="Helical" evidence="1">
    <location>
        <begin position="43"/>
        <end position="68"/>
    </location>
</feature>
<proteinExistence type="predicted"/>
<gene>
    <name evidence="2" type="ORF">CK503_04595</name>
</gene>
<reference evidence="2 3" key="1">
    <citation type="submission" date="2017-08" db="EMBL/GenBank/DDBJ databases">
        <title>Aliifodinibius alkalisoli sp. nov., isolated from saline alkaline soil.</title>
        <authorList>
            <person name="Liu D."/>
            <person name="Zhang G."/>
        </authorList>
    </citation>
    <scope>NUCLEOTIDE SEQUENCE [LARGE SCALE GENOMIC DNA]</scope>
    <source>
        <strain evidence="2 3">WN023</strain>
    </source>
</reference>
<keyword evidence="1" id="KW-1133">Transmembrane helix</keyword>
<dbReference type="Proteomes" id="UP000218831">
    <property type="component" value="Unassembled WGS sequence"/>
</dbReference>
<evidence type="ECO:0008006" key="4">
    <source>
        <dbReference type="Google" id="ProtNLM"/>
    </source>
</evidence>
<dbReference type="OrthoDB" id="9811720at2"/>